<feature type="domain" description="ABC transporter" evidence="4">
    <location>
        <begin position="3"/>
        <end position="235"/>
    </location>
</feature>
<proteinExistence type="predicted"/>
<dbReference type="InterPro" id="IPR003593">
    <property type="entry name" value="AAA+_ATPase"/>
</dbReference>
<dbReference type="CDD" id="cd03214">
    <property type="entry name" value="ABC_Iron-Siderophores_B12_Hemin"/>
    <property type="match status" value="1"/>
</dbReference>
<evidence type="ECO:0000313" key="5">
    <source>
        <dbReference type="EMBL" id="NER29054.1"/>
    </source>
</evidence>
<dbReference type="Gene3D" id="3.40.50.300">
    <property type="entry name" value="P-loop containing nucleotide triphosphate hydrolases"/>
    <property type="match status" value="1"/>
</dbReference>
<gene>
    <name evidence="5" type="ORF">F6J89_15800</name>
</gene>
<reference evidence="5" key="1">
    <citation type="submission" date="2019-11" db="EMBL/GenBank/DDBJ databases">
        <title>Genomic insights into an expanded diversity of filamentous marine cyanobacteria reveals the extraordinary biosynthetic potential of Moorea and Okeania.</title>
        <authorList>
            <person name="Ferreira Leao T."/>
            <person name="Wang M."/>
            <person name="Moss N."/>
            <person name="Da Silva R."/>
            <person name="Sanders J."/>
            <person name="Nurk S."/>
            <person name="Gurevich A."/>
            <person name="Humphrey G."/>
            <person name="Reher R."/>
            <person name="Zhu Q."/>
            <person name="Belda-Ferre P."/>
            <person name="Glukhov E."/>
            <person name="Rex R."/>
            <person name="Dorrestein P.C."/>
            <person name="Knight R."/>
            <person name="Pevzner P."/>
            <person name="Gerwick W.H."/>
            <person name="Gerwick L."/>
        </authorList>
    </citation>
    <scope>NUCLEOTIDE SEQUENCE</scope>
    <source>
        <strain evidence="5">SIO1C4</strain>
    </source>
</reference>
<evidence type="ECO:0000256" key="2">
    <source>
        <dbReference type="ARBA" id="ARBA00022741"/>
    </source>
</evidence>
<dbReference type="FunFam" id="3.40.50.300:FF:000134">
    <property type="entry name" value="Iron-enterobactin ABC transporter ATP-binding protein"/>
    <property type="match status" value="1"/>
</dbReference>
<protein>
    <submittedName>
        <fullName evidence="5">ABC transporter ATP-binding protein</fullName>
    </submittedName>
</protein>
<dbReference type="PROSITE" id="PS50893">
    <property type="entry name" value="ABC_TRANSPORTER_2"/>
    <property type="match status" value="1"/>
</dbReference>
<keyword evidence="3 5" id="KW-0067">ATP-binding</keyword>
<dbReference type="AlphaFoldDB" id="A0A6B3NGB3"/>
<dbReference type="GO" id="GO:0005524">
    <property type="term" value="F:ATP binding"/>
    <property type="evidence" value="ECO:0007669"/>
    <property type="project" value="UniProtKB-KW"/>
</dbReference>
<evidence type="ECO:0000259" key="4">
    <source>
        <dbReference type="PROSITE" id="PS50893"/>
    </source>
</evidence>
<dbReference type="Pfam" id="PF00005">
    <property type="entry name" value="ABC_tran"/>
    <property type="match status" value="1"/>
</dbReference>
<name>A0A6B3NGB3_9CYAN</name>
<evidence type="ECO:0000256" key="3">
    <source>
        <dbReference type="ARBA" id="ARBA00022840"/>
    </source>
</evidence>
<keyword evidence="1" id="KW-0813">Transport</keyword>
<dbReference type="PANTHER" id="PTHR42794:SF2">
    <property type="entry name" value="ABC TRANSPORTER ATP-BINDING PROTEIN"/>
    <property type="match status" value="1"/>
</dbReference>
<sequence>MKLRVEQVSWGVDGSQIVREVNLEVGEGEFVGLLGPNGSGKSSLLRCIYRVLAPDAGLITLNGKDVWKLSTREMAQRTAVVLQETPTEFDFTVEEMVWMGRAPHKKMFDRETAQDRQIVKEALRRVGLDAFAQRNFLSLSGGEKQRVLVARALAQQARFLVLDEPTNHLDIRYQLEILELVKELGITSIAALHDLNLAAAYCHRLYVLHKGEIVAAGTPELVLCPKLIRTIYGVNAEVQIHPLTGKLHIIFFPKGKNED</sequence>
<dbReference type="InterPro" id="IPR027417">
    <property type="entry name" value="P-loop_NTPase"/>
</dbReference>
<dbReference type="PANTHER" id="PTHR42794">
    <property type="entry name" value="HEMIN IMPORT ATP-BINDING PROTEIN HMUV"/>
    <property type="match status" value="1"/>
</dbReference>
<dbReference type="PROSITE" id="PS00211">
    <property type="entry name" value="ABC_TRANSPORTER_1"/>
    <property type="match status" value="1"/>
</dbReference>
<dbReference type="SUPFAM" id="SSF52540">
    <property type="entry name" value="P-loop containing nucleoside triphosphate hydrolases"/>
    <property type="match status" value="1"/>
</dbReference>
<dbReference type="GO" id="GO:0016887">
    <property type="term" value="F:ATP hydrolysis activity"/>
    <property type="evidence" value="ECO:0007669"/>
    <property type="project" value="InterPro"/>
</dbReference>
<dbReference type="InterPro" id="IPR003439">
    <property type="entry name" value="ABC_transporter-like_ATP-bd"/>
</dbReference>
<evidence type="ECO:0000256" key="1">
    <source>
        <dbReference type="ARBA" id="ARBA00022448"/>
    </source>
</evidence>
<dbReference type="InterPro" id="IPR017871">
    <property type="entry name" value="ABC_transporter-like_CS"/>
</dbReference>
<accession>A0A6B3NGB3</accession>
<keyword evidence="2" id="KW-0547">Nucleotide-binding</keyword>
<comment type="caution">
    <text evidence="5">The sequence shown here is derived from an EMBL/GenBank/DDBJ whole genome shotgun (WGS) entry which is preliminary data.</text>
</comment>
<dbReference type="EMBL" id="JAAHFQ010000301">
    <property type="protein sequence ID" value="NER29054.1"/>
    <property type="molecule type" value="Genomic_DNA"/>
</dbReference>
<dbReference type="SMART" id="SM00382">
    <property type="entry name" value="AAA"/>
    <property type="match status" value="1"/>
</dbReference>
<organism evidence="5">
    <name type="scientific">Symploca sp. SIO1C4</name>
    <dbReference type="NCBI Taxonomy" id="2607765"/>
    <lineage>
        <taxon>Bacteria</taxon>
        <taxon>Bacillati</taxon>
        <taxon>Cyanobacteriota</taxon>
        <taxon>Cyanophyceae</taxon>
        <taxon>Coleofasciculales</taxon>
        <taxon>Coleofasciculaceae</taxon>
        <taxon>Symploca</taxon>
    </lineage>
</organism>